<dbReference type="InterPro" id="IPR051695">
    <property type="entry name" value="Phosphoglycerate_Mutase"/>
</dbReference>
<dbReference type="EMBL" id="CP119317">
    <property type="protein sequence ID" value="WEK55712.1"/>
    <property type="molecule type" value="Genomic_DNA"/>
</dbReference>
<feature type="active site" description="Proton donor/acceptor" evidence="2">
    <location>
        <position position="87"/>
    </location>
</feature>
<organism evidence="4 5">
    <name type="scientific">Candidatus Cohnella colombiensis</name>
    <dbReference type="NCBI Taxonomy" id="3121368"/>
    <lineage>
        <taxon>Bacteria</taxon>
        <taxon>Bacillati</taxon>
        <taxon>Bacillota</taxon>
        <taxon>Bacilli</taxon>
        <taxon>Bacillales</taxon>
        <taxon>Paenibacillaceae</taxon>
        <taxon>Cohnella</taxon>
    </lineage>
</organism>
<gene>
    <name evidence="4" type="ORF">P0Y55_06615</name>
</gene>
<feature type="binding site" evidence="3">
    <location>
        <position position="63"/>
    </location>
    <ligand>
        <name>substrate</name>
    </ligand>
</feature>
<dbReference type="GO" id="GO:0005829">
    <property type="term" value="C:cytosol"/>
    <property type="evidence" value="ECO:0007669"/>
    <property type="project" value="TreeGrafter"/>
</dbReference>
<dbReference type="PANTHER" id="PTHR46517:SF1">
    <property type="entry name" value="FRUCTOSE-2,6-BISPHOSPHATASE TIGAR"/>
    <property type="match status" value="1"/>
</dbReference>
<dbReference type="AlphaFoldDB" id="A0AA95EZU7"/>
<dbReference type="InterPro" id="IPR029033">
    <property type="entry name" value="His_PPase_superfam"/>
</dbReference>
<keyword evidence="1" id="KW-0378">Hydrolase</keyword>
<dbReference type="GO" id="GO:0045820">
    <property type="term" value="P:negative regulation of glycolytic process"/>
    <property type="evidence" value="ECO:0007669"/>
    <property type="project" value="TreeGrafter"/>
</dbReference>
<evidence type="ECO:0000256" key="3">
    <source>
        <dbReference type="PIRSR" id="PIRSR613078-2"/>
    </source>
</evidence>
<accession>A0AA95EZU7</accession>
<dbReference type="InterPro" id="IPR013078">
    <property type="entry name" value="His_Pase_superF_clade-1"/>
</dbReference>
<evidence type="ECO:0000313" key="5">
    <source>
        <dbReference type="Proteomes" id="UP001178662"/>
    </source>
</evidence>
<keyword evidence="5" id="KW-1185">Reference proteome</keyword>
<dbReference type="PANTHER" id="PTHR46517">
    <property type="entry name" value="FRUCTOSE-2,6-BISPHOSPHATASE TIGAR"/>
    <property type="match status" value="1"/>
</dbReference>
<evidence type="ECO:0000256" key="1">
    <source>
        <dbReference type="ARBA" id="ARBA00022801"/>
    </source>
</evidence>
<dbReference type="SMART" id="SM00855">
    <property type="entry name" value="PGAM"/>
    <property type="match status" value="1"/>
</dbReference>
<dbReference type="GO" id="GO:0043456">
    <property type="term" value="P:regulation of pentose-phosphate shunt"/>
    <property type="evidence" value="ECO:0007669"/>
    <property type="project" value="TreeGrafter"/>
</dbReference>
<dbReference type="SUPFAM" id="SSF53254">
    <property type="entry name" value="Phosphoglycerate mutase-like"/>
    <property type="match status" value="1"/>
</dbReference>
<dbReference type="Gene3D" id="3.40.50.1240">
    <property type="entry name" value="Phosphoglycerate mutase-like"/>
    <property type="match status" value="1"/>
</dbReference>
<evidence type="ECO:0000256" key="2">
    <source>
        <dbReference type="PIRSR" id="PIRSR613078-1"/>
    </source>
</evidence>
<dbReference type="Pfam" id="PF00300">
    <property type="entry name" value="His_Phos_1"/>
    <property type="match status" value="1"/>
</dbReference>
<name>A0AA95EZU7_9BACL</name>
<dbReference type="GO" id="GO:0004331">
    <property type="term" value="F:fructose-2,6-bisphosphate 2-phosphatase activity"/>
    <property type="evidence" value="ECO:0007669"/>
    <property type="project" value="TreeGrafter"/>
</dbReference>
<protein>
    <submittedName>
        <fullName evidence="4">Histidine phosphatase family protein</fullName>
    </submittedName>
</protein>
<sequence length="200" mass="22863">MTLPLRIGWIRHGVTEWNRLGKIQGVTNIPLSQEGVIQARLLANRLAVEDIQWDRIVSSDLLRAVHTAEIVAERLDIPLNHDSRLRERSFGDAEGTTEQERLMKWGTEWRELVPNQESDDAVIARGLAFIDELKTCDEGQSWLVVTHGGFLVRLLKALCGELPEGFLRNVSYTIVEMHDQKWNLKLYNCTEHLVEIKSGQ</sequence>
<proteinExistence type="predicted"/>
<dbReference type="CDD" id="cd07067">
    <property type="entry name" value="HP_PGM_like"/>
    <property type="match status" value="1"/>
</dbReference>
<feature type="active site" description="Tele-phosphohistidine intermediate" evidence="2">
    <location>
        <position position="12"/>
    </location>
</feature>
<evidence type="ECO:0000313" key="4">
    <source>
        <dbReference type="EMBL" id="WEK55712.1"/>
    </source>
</evidence>
<feature type="binding site" evidence="3">
    <location>
        <begin position="11"/>
        <end position="18"/>
    </location>
    <ligand>
        <name>substrate</name>
    </ligand>
</feature>
<dbReference type="Proteomes" id="UP001178662">
    <property type="component" value="Chromosome"/>
</dbReference>
<reference evidence="4" key="1">
    <citation type="submission" date="2023-03" db="EMBL/GenBank/DDBJ databases">
        <title>Andean soil-derived lignocellulolytic bacterial consortium as a source of novel taxa and putative plastic-active enzymes.</title>
        <authorList>
            <person name="Diaz-Garcia L."/>
            <person name="Chuvochina M."/>
            <person name="Feuerriegel G."/>
            <person name="Bunk B."/>
            <person name="Sproer C."/>
            <person name="Streit W.R."/>
            <person name="Rodriguez L.M."/>
            <person name="Overmann J."/>
            <person name="Jimenez D.J."/>
        </authorList>
    </citation>
    <scope>NUCLEOTIDE SEQUENCE</scope>
    <source>
        <strain evidence="4">MAG 2441</strain>
    </source>
</reference>